<comment type="function">
    <text evidence="14">Converts heme B (protoheme IX) to heme O by substitution of the vinyl group on carbon 2 of heme B porphyrin ring with a hydroxyethyl farnesyl side group.</text>
</comment>
<comment type="similarity">
    <text evidence="14">Belongs to the UbiA prenyltransferase family. Protoheme IX farnesyltransferase subfamily.</text>
</comment>
<accession>W2V1E5</accession>
<dbReference type="UniPathway" id="UPA00834">
    <property type="reaction ID" value="UER00712"/>
</dbReference>
<keyword evidence="7 14" id="KW-1133">Transmembrane helix</keyword>
<dbReference type="Gene3D" id="1.10.357.140">
    <property type="entry name" value="UbiA prenyltransferase"/>
    <property type="match status" value="1"/>
</dbReference>
<feature type="transmembrane region" description="Helical" evidence="14">
    <location>
        <begin position="217"/>
        <end position="236"/>
    </location>
</feature>
<evidence type="ECO:0000313" key="15">
    <source>
        <dbReference type="EMBL" id="ETO91487.1"/>
    </source>
</evidence>
<feature type="transmembrane region" description="Helical" evidence="14">
    <location>
        <begin position="148"/>
        <end position="173"/>
    </location>
</feature>
<dbReference type="GO" id="GO:0008495">
    <property type="term" value="F:protoheme IX farnesyltransferase activity"/>
    <property type="evidence" value="ECO:0007669"/>
    <property type="project" value="UniProtKB-UniRule"/>
</dbReference>
<dbReference type="HAMAP" id="MF_00154">
    <property type="entry name" value="CyoE_CtaB"/>
    <property type="match status" value="1"/>
</dbReference>
<dbReference type="PANTHER" id="PTHR43448">
    <property type="entry name" value="PROTOHEME IX FARNESYLTRANSFERASE, MITOCHONDRIAL"/>
    <property type="match status" value="1"/>
</dbReference>
<comment type="catalytic activity">
    <reaction evidence="13 14">
        <text>heme b + (2E,6E)-farnesyl diphosphate + H2O = Fe(II)-heme o + diphosphate</text>
        <dbReference type="Rhea" id="RHEA:28070"/>
        <dbReference type="ChEBI" id="CHEBI:15377"/>
        <dbReference type="ChEBI" id="CHEBI:33019"/>
        <dbReference type="ChEBI" id="CHEBI:60344"/>
        <dbReference type="ChEBI" id="CHEBI:60530"/>
        <dbReference type="ChEBI" id="CHEBI:175763"/>
        <dbReference type="EC" id="2.5.1.141"/>
    </reaction>
</comment>
<comment type="miscellaneous">
    <text evidence="14">Carbon 2 of the heme B porphyrin ring is defined according to the Fischer nomenclature.</text>
</comment>
<evidence type="ECO:0000256" key="2">
    <source>
        <dbReference type="ARBA" id="ARBA00004919"/>
    </source>
</evidence>
<evidence type="ECO:0000256" key="5">
    <source>
        <dbReference type="ARBA" id="ARBA00022679"/>
    </source>
</evidence>
<comment type="subcellular location">
    <subcellularLocation>
        <location evidence="1 14">Cell membrane</location>
        <topology evidence="1 14">Multi-pass membrane protein</topology>
    </subcellularLocation>
</comment>
<keyword evidence="9 14" id="KW-0472">Membrane</keyword>
<dbReference type="InterPro" id="IPR006369">
    <property type="entry name" value="Protohaem_IX_farnesylTrfase"/>
</dbReference>
<comment type="pathway">
    <text evidence="2 14">Porphyrin-containing compound metabolism; heme O biosynthesis; heme O from protoheme: step 1/1.</text>
</comment>
<keyword evidence="6 14" id="KW-0812">Transmembrane</keyword>
<dbReference type="Proteomes" id="UP000018951">
    <property type="component" value="Unassembled WGS sequence"/>
</dbReference>
<feature type="transmembrane region" description="Helical" evidence="14">
    <location>
        <begin position="25"/>
        <end position="46"/>
    </location>
</feature>
<evidence type="ECO:0000256" key="7">
    <source>
        <dbReference type="ARBA" id="ARBA00022989"/>
    </source>
</evidence>
<keyword evidence="4 14" id="KW-1003">Cell membrane</keyword>
<keyword evidence="8 14" id="KW-0350">Heme biosynthesis</keyword>
<proteinExistence type="inferred from homology"/>
<dbReference type="NCBIfam" id="TIGR01473">
    <property type="entry name" value="cyoE_ctaB"/>
    <property type="match status" value="1"/>
</dbReference>
<feature type="transmembrane region" description="Helical" evidence="14">
    <location>
        <begin position="248"/>
        <end position="268"/>
    </location>
</feature>
<dbReference type="AlphaFoldDB" id="W2V1E5"/>
<evidence type="ECO:0000256" key="9">
    <source>
        <dbReference type="ARBA" id="ARBA00023136"/>
    </source>
</evidence>
<keyword evidence="5 14" id="KW-0808">Transferase</keyword>
<keyword evidence="16" id="KW-1185">Reference proteome</keyword>
<evidence type="ECO:0000256" key="8">
    <source>
        <dbReference type="ARBA" id="ARBA00023133"/>
    </source>
</evidence>
<feature type="transmembrane region" description="Helical" evidence="14">
    <location>
        <begin position="93"/>
        <end position="112"/>
    </location>
</feature>
<dbReference type="GO" id="GO:0005886">
    <property type="term" value="C:plasma membrane"/>
    <property type="evidence" value="ECO:0007669"/>
    <property type="project" value="UniProtKB-SubCell"/>
</dbReference>
<name>W2V1E5_9RICK</name>
<dbReference type="InterPro" id="IPR000537">
    <property type="entry name" value="UbiA_prenyltransferase"/>
</dbReference>
<evidence type="ECO:0000256" key="6">
    <source>
        <dbReference type="ARBA" id="ARBA00022692"/>
    </source>
</evidence>
<comment type="caution">
    <text evidence="15">The sequence shown here is derived from an EMBL/GenBank/DDBJ whole genome shotgun (WGS) entry which is preliminary data.</text>
</comment>
<protein>
    <recommendedName>
        <fullName evidence="11 14">Protoheme IX farnesyltransferase</fullName>
        <ecNumber evidence="3 14">2.5.1.141</ecNumber>
    </recommendedName>
    <alternativeName>
        <fullName evidence="12 14">Heme B farnesyltransferase</fullName>
    </alternativeName>
    <alternativeName>
        <fullName evidence="10 14">Heme O synthase</fullName>
    </alternativeName>
</protein>
<evidence type="ECO:0000256" key="4">
    <source>
        <dbReference type="ARBA" id="ARBA00022475"/>
    </source>
</evidence>
<dbReference type="InterPro" id="IPR030470">
    <property type="entry name" value="UbiA_prenylTrfase_CS"/>
</dbReference>
<feature type="transmembrane region" description="Helical" evidence="14">
    <location>
        <begin position="124"/>
        <end position="142"/>
    </location>
</feature>
<organism evidence="15 16">
    <name type="scientific">Candidatus Xenolissoclinum pacificiensis L6</name>
    <dbReference type="NCBI Taxonomy" id="1401685"/>
    <lineage>
        <taxon>Bacteria</taxon>
        <taxon>Pseudomonadati</taxon>
        <taxon>Pseudomonadota</taxon>
        <taxon>Alphaproteobacteria</taxon>
        <taxon>Rickettsiales</taxon>
        <taxon>Anaplasmataceae</taxon>
        <taxon>Candidatus Xenolissoclinum</taxon>
    </lineage>
</organism>
<gene>
    <name evidence="15" type="primary">cyoE</name>
    <name evidence="14" type="synonym">ctaB</name>
    <name evidence="15" type="ORF">P857_57</name>
</gene>
<evidence type="ECO:0000256" key="10">
    <source>
        <dbReference type="ARBA" id="ARBA00030253"/>
    </source>
</evidence>
<evidence type="ECO:0000313" key="16">
    <source>
        <dbReference type="Proteomes" id="UP000018951"/>
    </source>
</evidence>
<evidence type="ECO:0000256" key="12">
    <source>
        <dbReference type="ARBA" id="ARBA00042475"/>
    </source>
</evidence>
<dbReference type="EC" id="2.5.1.141" evidence="3 14"/>
<evidence type="ECO:0000256" key="3">
    <source>
        <dbReference type="ARBA" id="ARBA00012292"/>
    </source>
</evidence>
<dbReference type="PANTHER" id="PTHR43448:SF7">
    <property type="entry name" value="4-HYDROXYBENZOATE SOLANESYLTRANSFERASE"/>
    <property type="match status" value="1"/>
</dbReference>
<evidence type="ECO:0000256" key="11">
    <source>
        <dbReference type="ARBA" id="ARBA00040810"/>
    </source>
</evidence>
<reference evidence="15 16" key="1">
    <citation type="journal article" date="2013" name="PLoS ONE">
        <title>Bacterial endosymbiosis in a chordate host: long-term co-evolution and conservation of secondary metabolism.</title>
        <authorList>
            <person name="Kwan J.C."/>
            <person name="Schmidt E.W."/>
        </authorList>
    </citation>
    <scope>NUCLEOTIDE SEQUENCE [LARGE SCALE GENOMIC DNA]</scope>
    <source>
        <strain evidence="16">L6</strain>
    </source>
</reference>
<dbReference type="Pfam" id="PF01040">
    <property type="entry name" value="UbiA"/>
    <property type="match status" value="1"/>
</dbReference>
<evidence type="ECO:0000256" key="1">
    <source>
        <dbReference type="ARBA" id="ARBA00004651"/>
    </source>
</evidence>
<feature type="transmembrane region" description="Helical" evidence="14">
    <location>
        <begin position="193"/>
        <end position="211"/>
    </location>
</feature>
<evidence type="ECO:0000256" key="14">
    <source>
        <dbReference type="HAMAP-Rule" id="MF_00154"/>
    </source>
</evidence>
<dbReference type="EMBL" id="AXCJ01000004">
    <property type="protein sequence ID" value="ETO91487.1"/>
    <property type="molecule type" value="Genomic_DNA"/>
</dbReference>
<sequence length="269" mass="30431">MSLISCFAGIAVALPYSFDSEISKVVITLIGISFSTAGAAAINMFYDSDIDALMPRTKNRAIPIGAVNRDFALLSGILLSSISVGLMYFMVNILSSALLLCAVLYYVVFYTMYLKRKTFHSTEIGGICGCIPPLVGYSAMSYDLSMQAWMIFFLIFFWSPPHFWVLSITNAVYYEKVNIPMLYSVMGEKITKLYILSYTFCMIYVSILMFIKIESLSLLYLIISSISNIIFLYFFIGIFINNKHSRKAFFWSIAYMFIILTTVIIDSII</sequence>
<dbReference type="CDD" id="cd13957">
    <property type="entry name" value="PT_UbiA_Cox10"/>
    <property type="match status" value="1"/>
</dbReference>
<dbReference type="GO" id="GO:0048034">
    <property type="term" value="P:heme O biosynthetic process"/>
    <property type="evidence" value="ECO:0007669"/>
    <property type="project" value="UniProtKB-UniRule"/>
</dbReference>
<dbReference type="InterPro" id="IPR044878">
    <property type="entry name" value="UbiA_sf"/>
</dbReference>
<dbReference type="STRING" id="1401685.P857_57"/>
<evidence type="ECO:0000256" key="13">
    <source>
        <dbReference type="ARBA" id="ARBA00047690"/>
    </source>
</evidence>
<feature type="transmembrane region" description="Helical" evidence="14">
    <location>
        <begin position="67"/>
        <end position="87"/>
    </location>
</feature>
<dbReference type="PROSITE" id="PS00943">
    <property type="entry name" value="UBIA"/>
    <property type="match status" value="1"/>
</dbReference>